<reference evidence="2 3" key="1">
    <citation type="submission" date="2017-06" db="EMBL/GenBank/DDBJ databases">
        <authorList>
            <person name="Kim H.J."/>
            <person name="Triplett B.A."/>
        </authorList>
    </citation>
    <scope>NUCLEOTIDE SEQUENCE [LARGE SCALE GENOMIC DNA]</scope>
    <source>
        <strain evidence="2 3">SCA</strain>
    </source>
</reference>
<feature type="signal peptide" evidence="1">
    <location>
        <begin position="1"/>
        <end position="22"/>
    </location>
</feature>
<sequence length="202" mass="22113">MKKVLCFIIFALLIMPTSVAFAEASPEAIIEIDQIEMLFDAMINEANNANIELCSDQYIEIPVSIGDLSGVVIIEDKAIEDEFTLSGTDYHDIVDGDRVNTTTLKADKLLGGEMILRVYYTASNEVTHLNATSTSEDFSPPVGYTNDGTSSWVHKNQETIIGGTGSYTMKALGAYPLTIKVKTEISLTSTPGTIQVNYWKEV</sequence>
<accession>A0A239E930</accession>
<keyword evidence="3" id="KW-1185">Reference proteome</keyword>
<name>A0A239E930_9FIRM</name>
<evidence type="ECO:0000313" key="2">
    <source>
        <dbReference type="EMBL" id="SNS41126.1"/>
    </source>
</evidence>
<gene>
    <name evidence="2" type="ORF">SAMN05446037_1009131</name>
</gene>
<dbReference type="AlphaFoldDB" id="A0A239E930"/>
<protein>
    <submittedName>
        <fullName evidence="2">Uncharacterized protein</fullName>
    </submittedName>
</protein>
<dbReference type="EMBL" id="FZOJ01000009">
    <property type="protein sequence ID" value="SNS41126.1"/>
    <property type="molecule type" value="Genomic_DNA"/>
</dbReference>
<feature type="chain" id="PRO_5012511925" evidence="1">
    <location>
        <begin position="23"/>
        <end position="202"/>
    </location>
</feature>
<keyword evidence="1" id="KW-0732">Signal</keyword>
<organism evidence="2 3">
    <name type="scientific">Anaerovirgula multivorans</name>
    <dbReference type="NCBI Taxonomy" id="312168"/>
    <lineage>
        <taxon>Bacteria</taxon>
        <taxon>Bacillati</taxon>
        <taxon>Bacillota</taxon>
        <taxon>Clostridia</taxon>
        <taxon>Peptostreptococcales</taxon>
        <taxon>Natronincolaceae</taxon>
        <taxon>Anaerovirgula</taxon>
    </lineage>
</organism>
<proteinExistence type="predicted"/>
<dbReference type="Proteomes" id="UP000198304">
    <property type="component" value="Unassembled WGS sequence"/>
</dbReference>
<dbReference type="RefSeq" id="WP_089282992.1">
    <property type="nucleotide sequence ID" value="NZ_FZOJ01000009.1"/>
</dbReference>
<evidence type="ECO:0000256" key="1">
    <source>
        <dbReference type="SAM" id="SignalP"/>
    </source>
</evidence>
<evidence type="ECO:0000313" key="3">
    <source>
        <dbReference type="Proteomes" id="UP000198304"/>
    </source>
</evidence>